<dbReference type="InterPro" id="IPR015424">
    <property type="entry name" value="PyrdxlP-dep_Trfase"/>
</dbReference>
<dbReference type="InterPro" id="IPR020578">
    <property type="entry name" value="Aminotrans_V_PyrdxlP_BS"/>
</dbReference>
<dbReference type="OrthoDB" id="250246at2"/>
<dbReference type="Pfam" id="PF00266">
    <property type="entry name" value="Aminotran_5"/>
    <property type="match status" value="1"/>
</dbReference>
<gene>
    <name evidence="7" type="ORF">EKG83_16565</name>
</gene>
<accession>A0A5Q0GXP3</accession>
<dbReference type="GO" id="GO:0031071">
    <property type="term" value="F:cysteine desulfurase activity"/>
    <property type="evidence" value="ECO:0007669"/>
    <property type="project" value="UniProtKB-EC"/>
</dbReference>
<dbReference type="PANTHER" id="PTHR43586">
    <property type="entry name" value="CYSTEINE DESULFURASE"/>
    <property type="match status" value="1"/>
</dbReference>
<evidence type="ECO:0000256" key="2">
    <source>
        <dbReference type="ARBA" id="ARBA00010447"/>
    </source>
</evidence>
<dbReference type="Gene3D" id="3.40.640.10">
    <property type="entry name" value="Type I PLP-dependent aspartate aminotransferase-like (Major domain)"/>
    <property type="match status" value="1"/>
</dbReference>
<keyword evidence="7" id="KW-0032">Aminotransferase</keyword>
<comment type="catalytic activity">
    <reaction evidence="4">
        <text>(sulfur carrier)-H + L-cysteine = (sulfur carrier)-SH + L-alanine</text>
        <dbReference type="Rhea" id="RHEA:43892"/>
        <dbReference type="Rhea" id="RHEA-COMP:14737"/>
        <dbReference type="Rhea" id="RHEA-COMP:14739"/>
        <dbReference type="ChEBI" id="CHEBI:29917"/>
        <dbReference type="ChEBI" id="CHEBI:35235"/>
        <dbReference type="ChEBI" id="CHEBI:57972"/>
        <dbReference type="ChEBI" id="CHEBI:64428"/>
        <dbReference type="EC" id="2.8.1.7"/>
    </reaction>
</comment>
<dbReference type="InterPro" id="IPR000192">
    <property type="entry name" value="Aminotrans_V_dom"/>
</dbReference>
<keyword evidence="7" id="KW-0808">Transferase</keyword>
<feature type="domain" description="Aminotransferase class V" evidence="6">
    <location>
        <begin position="110"/>
        <end position="416"/>
    </location>
</feature>
<dbReference type="AlphaFoldDB" id="A0A5Q0GXP3"/>
<dbReference type="PANTHER" id="PTHR43586:SF8">
    <property type="entry name" value="CYSTEINE DESULFURASE 1, CHLOROPLASTIC"/>
    <property type="match status" value="1"/>
</dbReference>
<evidence type="ECO:0000256" key="4">
    <source>
        <dbReference type="ARBA" id="ARBA00050776"/>
    </source>
</evidence>
<keyword evidence="3" id="KW-0663">Pyridoxal phosphate</keyword>
<evidence type="ECO:0000256" key="1">
    <source>
        <dbReference type="ARBA" id="ARBA00001933"/>
    </source>
</evidence>
<evidence type="ECO:0000313" key="7">
    <source>
        <dbReference type="EMBL" id="QFZ18847.1"/>
    </source>
</evidence>
<keyword evidence="8" id="KW-1185">Reference proteome</keyword>
<dbReference type="PROSITE" id="PS00595">
    <property type="entry name" value="AA_TRANSFER_CLASS_5"/>
    <property type="match status" value="1"/>
</dbReference>
<name>A0A5Q0GXP3_SACSY</name>
<dbReference type="Proteomes" id="UP000325787">
    <property type="component" value="Chromosome"/>
</dbReference>
<protein>
    <submittedName>
        <fullName evidence="7">Aminotransferase class V-fold PLP-dependent enzyme</fullName>
    </submittedName>
</protein>
<comment type="cofactor">
    <cofactor evidence="1 5">
        <name>pyridoxal 5'-phosphate</name>
        <dbReference type="ChEBI" id="CHEBI:597326"/>
    </cofactor>
</comment>
<reference evidence="8" key="1">
    <citation type="journal article" date="2021" name="Curr. Microbiol.">
        <title>Complete genome of nocamycin-producing strain Saccharothrix syringae NRRL B-16468 reveals the biosynthetic potential for secondary metabolites.</title>
        <authorList>
            <person name="Mo X."/>
            <person name="Yang S."/>
        </authorList>
    </citation>
    <scope>NUCLEOTIDE SEQUENCE [LARGE SCALE GENOMIC DNA]</scope>
    <source>
        <strain evidence="8">ATCC 51364 / DSM 43886 / JCM 6844 / KCTC 9398 / NBRC 14523 / NRRL B-16468 / INA 2240</strain>
    </source>
</reference>
<sequence>MSADRDPTRSSSEKHPIMGKRTLLSTGHVFLPDEAASERDEARVAESLSTFDPHDWDSVRGQFSLAGEYAYFAAFMLASHPIPVQNAIVSFRHGLDNFPERFQMGVADLEHATRAREAIARYTGTAPGQVALTDSTTMGLGLVYRGLRLRPGDEVLTTTHDFFSTFEALRLRAAADGAEVRRITLYEDPAAVSADQLVDRLRQAIGDRTRALALTWVHSNSGVMLPIRAVADLVAEVNADRDEDARVLLCVDGVQGFGVEDVDVAALGVDFFITGTHKWLFGPRGTGFVWGADHAWARLDATIPSFSFPAFTGWHTAEAPRGEPGVLHTPGGYHSFENRWALPVAFEFHEAIGRARIAERVKVQAAQLKEGLAGLPHVRLLTPRAEDLSSGLVCCRVDGMREDEVTNRLLTEHRISAGVSPHRDTCVRLGPSIVTTPDEVDRLVRAVASLR</sequence>
<evidence type="ECO:0000313" key="8">
    <source>
        <dbReference type="Proteomes" id="UP000325787"/>
    </source>
</evidence>
<dbReference type="Gene3D" id="3.90.1150.10">
    <property type="entry name" value="Aspartate Aminotransferase, domain 1"/>
    <property type="match status" value="1"/>
</dbReference>
<dbReference type="SUPFAM" id="SSF53383">
    <property type="entry name" value="PLP-dependent transferases"/>
    <property type="match status" value="1"/>
</dbReference>
<evidence type="ECO:0000256" key="3">
    <source>
        <dbReference type="ARBA" id="ARBA00022898"/>
    </source>
</evidence>
<dbReference type="GO" id="GO:0008483">
    <property type="term" value="F:transaminase activity"/>
    <property type="evidence" value="ECO:0007669"/>
    <property type="project" value="UniProtKB-KW"/>
</dbReference>
<dbReference type="EMBL" id="CP034550">
    <property type="protein sequence ID" value="QFZ18847.1"/>
    <property type="molecule type" value="Genomic_DNA"/>
</dbReference>
<organism evidence="7 8">
    <name type="scientific">Saccharothrix syringae</name>
    <name type="common">Nocardiopsis syringae</name>
    <dbReference type="NCBI Taxonomy" id="103733"/>
    <lineage>
        <taxon>Bacteria</taxon>
        <taxon>Bacillati</taxon>
        <taxon>Actinomycetota</taxon>
        <taxon>Actinomycetes</taxon>
        <taxon>Pseudonocardiales</taxon>
        <taxon>Pseudonocardiaceae</taxon>
        <taxon>Saccharothrix</taxon>
    </lineage>
</organism>
<evidence type="ECO:0000256" key="5">
    <source>
        <dbReference type="RuleBase" id="RU004504"/>
    </source>
</evidence>
<evidence type="ECO:0000259" key="6">
    <source>
        <dbReference type="Pfam" id="PF00266"/>
    </source>
</evidence>
<dbReference type="KEGG" id="ssyi:EKG83_16565"/>
<dbReference type="InterPro" id="IPR015421">
    <property type="entry name" value="PyrdxlP-dep_Trfase_major"/>
</dbReference>
<comment type="similarity">
    <text evidence="2">Belongs to the class-V pyridoxal-phosphate-dependent aminotransferase family. Csd subfamily.</text>
</comment>
<proteinExistence type="inferred from homology"/>
<dbReference type="InterPro" id="IPR015422">
    <property type="entry name" value="PyrdxlP-dep_Trfase_small"/>
</dbReference>